<reference evidence="2 3" key="1">
    <citation type="journal article" date="2018" name="Int. J. Syst. Evol. Microbiol.">
        <title>Planococcus salinus sp. nov., a moderately halophilic bacterium isolated from a saline-alkali soil.</title>
        <authorList>
            <person name="Gan L."/>
        </authorList>
    </citation>
    <scope>NUCLEOTIDE SEQUENCE [LARGE SCALE GENOMIC DNA]</scope>
    <source>
        <strain evidence="2 3">LCB217</strain>
    </source>
</reference>
<feature type="transmembrane region" description="Helical" evidence="1">
    <location>
        <begin position="12"/>
        <end position="30"/>
    </location>
</feature>
<dbReference type="Proteomes" id="UP000275473">
    <property type="component" value="Unassembled WGS sequence"/>
</dbReference>
<gene>
    <name evidence="2" type="ORF">EEX84_01970</name>
</gene>
<dbReference type="RefSeq" id="WP_123163887.1">
    <property type="nucleotide sequence ID" value="NZ_RIAX01000001.1"/>
</dbReference>
<protein>
    <submittedName>
        <fullName evidence="2">Uncharacterized protein</fullName>
    </submittedName>
</protein>
<evidence type="ECO:0000313" key="3">
    <source>
        <dbReference type="Proteomes" id="UP000275473"/>
    </source>
</evidence>
<accession>A0A3M8PBQ3</accession>
<comment type="caution">
    <text evidence="2">The sequence shown here is derived from an EMBL/GenBank/DDBJ whole genome shotgun (WGS) entry which is preliminary data.</text>
</comment>
<organism evidence="2 3">
    <name type="scientific">Planococcus salinus</name>
    <dbReference type="NCBI Taxonomy" id="1848460"/>
    <lineage>
        <taxon>Bacteria</taxon>
        <taxon>Bacillati</taxon>
        <taxon>Bacillota</taxon>
        <taxon>Bacilli</taxon>
        <taxon>Bacillales</taxon>
        <taxon>Caryophanaceae</taxon>
        <taxon>Planococcus</taxon>
    </lineage>
</organism>
<dbReference type="AlphaFoldDB" id="A0A3M8PBQ3"/>
<keyword evidence="1" id="KW-0472">Membrane</keyword>
<feature type="transmembrane region" description="Helical" evidence="1">
    <location>
        <begin position="70"/>
        <end position="88"/>
    </location>
</feature>
<keyword evidence="3" id="KW-1185">Reference proteome</keyword>
<feature type="transmembrane region" description="Helical" evidence="1">
    <location>
        <begin position="94"/>
        <end position="110"/>
    </location>
</feature>
<keyword evidence="1" id="KW-1133">Transmembrane helix</keyword>
<proteinExistence type="predicted"/>
<sequence length="124" mass="14632">MNQTVVNSLHFAVRTLLTASLFFFILNTALDEKFMSNTAILIALVLLFLVSATIEINLQLTWTFWIELKTRLMVFSSFWLFTLYMLLFYSREDMMFILLIINSIYLFSLLREWRASKAEHAENS</sequence>
<feature type="transmembrane region" description="Helical" evidence="1">
    <location>
        <begin position="36"/>
        <end position="58"/>
    </location>
</feature>
<name>A0A3M8PBQ3_9BACL</name>
<dbReference type="EMBL" id="RIAX01000001">
    <property type="protein sequence ID" value="RNF41139.1"/>
    <property type="molecule type" value="Genomic_DNA"/>
</dbReference>
<evidence type="ECO:0000313" key="2">
    <source>
        <dbReference type="EMBL" id="RNF41139.1"/>
    </source>
</evidence>
<evidence type="ECO:0000256" key="1">
    <source>
        <dbReference type="SAM" id="Phobius"/>
    </source>
</evidence>
<keyword evidence="1" id="KW-0812">Transmembrane</keyword>